<reference evidence="2 3" key="1">
    <citation type="journal article" date="2020" name="bioRxiv">
        <title>Sequence and annotation of 42 cannabis genomes reveals extensive copy number variation in cannabinoid synthesis and pathogen resistance genes.</title>
        <authorList>
            <person name="Mckernan K.J."/>
            <person name="Helbert Y."/>
            <person name="Kane L.T."/>
            <person name="Ebling H."/>
            <person name="Zhang L."/>
            <person name="Liu B."/>
            <person name="Eaton Z."/>
            <person name="Mclaughlin S."/>
            <person name="Kingan S."/>
            <person name="Baybayan P."/>
            <person name="Concepcion G."/>
            <person name="Jordan M."/>
            <person name="Riva A."/>
            <person name="Barbazuk W."/>
            <person name="Harkins T."/>
        </authorList>
    </citation>
    <scope>NUCLEOTIDE SEQUENCE [LARGE SCALE GENOMIC DNA]</scope>
    <source>
        <strain evidence="3">cv. Jamaican Lion 4</strain>
        <tissue evidence="2">Leaf</tissue>
    </source>
</reference>
<proteinExistence type="predicted"/>
<dbReference type="Proteomes" id="UP000583929">
    <property type="component" value="Unassembled WGS sequence"/>
</dbReference>
<protein>
    <submittedName>
        <fullName evidence="2">Uncharacterized protein</fullName>
    </submittedName>
</protein>
<dbReference type="EMBL" id="JAATIQ010000050">
    <property type="protein sequence ID" value="KAF4392900.1"/>
    <property type="molecule type" value="Genomic_DNA"/>
</dbReference>
<dbReference type="AlphaFoldDB" id="A0A7J6HEW0"/>
<accession>A0A7J6HEW0</accession>
<comment type="caution">
    <text evidence="2">The sequence shown here is derived from an EMBL/GenBank/DDBJ whole genome shotgun (WGS) entry which is preliminary data.</text>
</comment>
<feature type="compositionally biased region" description="Polar residues" evidence="1">
    <location>
        <begin position="205"/>
        <end position="216"/>
    </location>
</feature>
<gene>
    <name evidence="2" type="ORF">G4B88_011895</name>
</gene>
<name>A0A7J6HEW0_CANSA</name>
<feature type="region of interest" description="Disordered" evidence="1">
    <location>
        <begin position="181"/>
        <end position="216"/>
    </location>
</feature>
<evidence type="ECO:0000313" key="3">
    <source>
        <dbReference type="Proteomes" id="UP000583929"/>
    </source>
</evidence>
<evidence type="ECO:0000313" key="2">
    <source>
        <dbReference type="EMBL" id="KAF4392900.1"/>
    </source>
</evidence>
<keyword evidence="3" id="KW-1185">Reference proteome</keyword>
<organism evidence="2 3">
    <name type="scientific">Cannabis sativa</name>
    <name type="common">Hemp</name>
    <name type="synonym">Marijuana</name>
    <dbReference type="NCBI Taxonomy" id="3483"/>
    <lineage>
        <taxon>Eukaryota</taxon>
        <taxon>Viridiplantae</taxon>
        <taxon>Streptophyta</taxon>
        <taxon>Embryophyta</taxon>
        <taxon>Tracheophyta</taxon>
        <taxon>Spermatophyta</taxon>
        <taxon>Magnoliopsida</taxon>
        <taxon>eudicotyledons</taxon>
        <taxon>Gunneridae</taxon>
        <taxon>Pentapetalae</taxon>
        <taxon>rosids</taxon>
        <taxon>fabids</taxon>
        <taxon>Rosales</taxon>
        <taxon>Cannabaceae</taxon>
        <taxon>Cannabis</taxon>
    </lineage>
</organism>
<feature type="compositionally biased region" description="Polar residues" evidence="1">
    <location>
        <begin position="185"/>
        <end position="197"/>
    </location>
</feature>
<sequence length="230" mass="25250">MQNLDSRNRALSTAITKNSIKVQSAPIRPFTISRSISTSIISQSRTTPLPLSQSKPPQLPTTTNTCHRLPSLSEWSHSEVINFLLGIVSISFSKNEAETKASDQPLPPTLNDLFLGEEEKSISLDNVVSSFPGRRVQIIVAMRILGPNALHTFGSRSKRILTVVSSPGVLHWIKTDPVPRPNILSGGSVTPASSRNKASAKRPLNRQNNRRSQGIRNTWIEPVIDTSCNQ</sequence>
<evidence type="ECO:0000256" key="1">
    <source>
        <dbReference type="SAM" id="MobiDB-lite"/>
    </source>
</evidence>